<dbReference type="PANTHER" id="PTHR11575:SF6">
    <property type="entry name" value="2',3'-CYCLIC-NUCLEOTIDE 2'-PHOSPHODIESTERASE_3'-NUCLEOTIDASE"/>
    <property type="match status" value="1"/>
</dbReference>
<dbReference type="InterPro" id="IPR004843">
    <property type="entry name" value="Calcineurin-like_PHP"/>
</dbReference>
<protein>
    <submittedName>
        <fullName evidence="5">Bifunctional metallophosphatase/5'-nucleotidase</fullName>
    </submittedName>
</protein>
<dbReference type="Gene3D" id="3.90.780.10">
    <property type="entry name" value="5'-Nucleotidase, C-terminal domain"/>
    <property type="match status" value="1"/>
</dbReference>
<accession>A0ABY4PHI4</accession>
<dbReference type="InterPro" id="IPR008334">
    <property type="entry name" value="5'-Nucleotdase_C"/>
</dbReference>
<dbReference type="InterPro" id="IPR006179">
    <property type="entry name" value="5_nucleotidase/apyrase"/>
</dbReference>
<dbReference type="InterPro" id="IPR036907">
    <property type="entry name" value="5'-Nucleotdase_C_sf"/>
</dbReference>
<keyword evidence="2" id="KW-0378">Hydrolase</keyword>
<reference evidence="5 6" key="1">
    <citation type="journal article" date="2022" name="Int. J. Syst. Evol. Microbiol.">
        <title>Apilactobacillus apisilvae sp. nov., Nicolia spurrieriana gen. nov. sp. nov., Bombilactobacillus folatiphilus sp. nov. and Bombilactobacillus thymidiniphilus sp. nov., four new lactic acid bacterial isolates from stingless bees Tetragonula carbonaria and Austroplebeia australis.</title>
        <authorList>
            <person name="Oliphant S.A."/>
            <person name="Watson-Haigh N.S."/>
            <person name="Sumby K.M."/>
            <person name="Gardner J."/>
            <person name="Groom S."/>
            <person name="Jiranek V."/>
        </authorList>
    </citation>
    <scope>NUCLEOTIDE SEQUENCE [LARGE SCALE GENOMIC DNA]</scope>
    <source>
        <strain evidence="5 6">SG5_A10</strain>
    </source>
</reference>
<comment type="similarity">
    <text evidence="2">Belongs to the 5'-nucleotidase family.</text>
</comment>
<organism evidence="5 6">
    <name type="scientific">Apilactobacillus apisilvae</name>
    <dbReference type="NCBI Taxonomy" id="2923364"/>
    <lineage>
        <taxon>Bacteria</taxon>
        <taxon>Bacillati</taxon>
        <taxon>Bacillota</taxon>
        <taxon>Bacilli</taxon>
        <taxon>Lactobacillales</taxon>
        <taxon>Lactobacillaceae</taxon>
        <taxon>Apilactobacillus</taxon>
    </lineage>
</organism>
<dbReference type="Proteomes" id="UP000831859">
    <property type="component" value="Chromosome"/>
</dbReference>
<proteinExistence type="inferred from homology"/>
<dbReference type="InterPro" id="IPR006146">
    <property type="entry name" value="5'-Nucleotdase_CS"/>
</dbReference>
<gene>
    <name evidence="5" type="ORF">MOO46_06395</name>
</gene>
<dbReference type="RefSeq" id="WP_249510848.1">
    <property type="nucleotide sequence ID" value="NZ_CP093362.1"/>
</dbReference>
<dbReference type="PRINTS" id="PR01607">
    <property type="entry name" value="APYRASEFAMLY"/>
</dbReference>
<keyword evidence="1" id="KW-0732">Signal</keyword>
<dbReference type="SUPFAM" id="SSF55816">
    <property type="entry name" value="5'-nucleotidase (syn. UDP-sugar hydrolase), C-terminal domain"/>
    <property type="match status" value="1"/>
</dbReference>
<evidence type="ECO:0000259" key="4">
    <source>
        <dbReference type="Pfam" id="PF02872"/>
    </source>
</evidence>
<dbReference type="PANTHER" id="PTHR11575">
    <property type="entry name" value="5'-NUCLEOTIDASE-RELATED"/>
    <property type="match status" value="1"/>
</dbReference>
<evidence type="ECO:0000313" key="6">
    <source>
        <dbReference type="Proteomes" id="UP000831859"/>
    </source>
</evidence>
<evidence type="ECO:0000313" key="5">
    <source>
        <dbReference type="EMBL" id="UQS84867.1"/>
    </source>
</evidence>
<dbReference type="SUPFAM" id="SSF56300">
    <property type="entry name" value="Metallo-dependent phosphatases"/>
    <property type="match status" value="1"/>
</dbReference>
<dbReference type="PROSITE" id="PS00786">
    <property type="entry name" value="5_NUCLEOTIDASE_2"/>
    <property type="match status" value="1"/>
</dbReference>
<sequence length="519" mass="58846">MQIKILSTSDVHGYLFPNNFHSHDDHSPFGYLKAISAINDVRKNAKDDEIVIYIENGDFIQGSPLTDYLFRTNNEKHLNQKLNQLVNYVHPNATVLGNHEFNYGISYIQNTWKNRTFPILSANLFGHDLQKISDGPYQIIEQKGVKIAILGLTTQYVPNWEKASNLGDLQFDSAVKTAQYWVPKLHQKADIVIVSYHGGFECDLKTGEPTEKLTGENEGYALVKQVAGIDALVTGHQHREISDVVNNVPVTQPGYRGSNVGKITLDLDSNHQVIKSFSELIKTANYDVDNQGKLIISDVQQTVDQWLDKPLAHIEGDLKIHDFMDARLHGNAYLDFINRVQMDATGTDIASTSLFNDEITGFNSEVTIRDVLNSYVFPNTLVIEEISGNDLKSALEHCASFFELNSQNEVMISKQYLRPKPQLFNYDYYSGIDYTFDLTKPIGQRVVKLNYHNADIRPDQKLRLTLNQYRGIGAGDYEMFSNSKVVKSFSKDMPKLIMEYLSTHKNIKANKPDNLNIKQ</sequence>
<feature type="domain" description="Calcineurin-like phosphoesterase" evidence="3">
    <location>
        <begin position="3"/>
        <end position="239"/>
    </location>
</feature>
<keyword evidence="2" id="KW-0547">Nucleotide-binding</keyword>
<dbReference type="Pfam" id="PF02872">
    <property type="entry name" value="5_nucleotid_C"/>
    <property type="match status" value="1"/>
</dbReference>
<dbReference type="EMBL" id="CP093362">
    <property type="protein sequence ID" value="UQS84867.1"/>
    <property type="molecule type" value="Genomic_DNA"/>
</dbReference>
<dbReference type="Gene3D" id="3.60.21.10">
    <property type="match status" value="1"/>
</dbReference>
<evidence type="ECO:0000256" key="1">
    <source>
        <dbReference type="ARBA" id="ARBA00022729"/>
    </source>
</evidence>
<dbReference type="Pfam" id="PF00149">
    <property type="entry name" value="Metallophos"/>
    <property type="match status" value="1"/>
</dbReference>
<evidence type="ECO:0000259" key="3">
    <source>
        <dbReference type="Pfam" id="PF00149"/>
    </source>
</evidence>
<evidence type="ECO:0000256" key="2">
    <source>
        <dbReference type="RuleBase" id="RU362119"/>
    </source>
</evidence>
<dbReference type="InterPro" id="IPR029052">
    <property type="entry name" value="Metallo-depent_PP-like"/>
</dbReference>
<feature type="domain" description="5'-Nucleotidase C-terminal" evidence="4">
    <location>
        <begin position="328"/>
        <end position="481"/>
    </location>
</feature>
<name>A0ABY4PHI4_9LACO</name>
<keyword evidence="6" id="KW-1185">Reference proteome</keyword>